<comment type="subcellular location">
    <subcellularLocation>
        <location evidence="1">Cell membrane</location>
        <topology evidence="1">Multi-pass membrane protein</topology>
    </subcellularLocation>
</comment>
<gene>
    <name evidence="8" type="primary">gldF</name>
    <name evidence="8" type="ORF">MGAD_02320</name>
</gene>
<evidence type="ECO:0000256" key="4">
    <source>
        <dbReference type="ARBA" id="ARBA00022989"/>
    </source>
</evidence>
<evidence type="ECO:0000256" key="3">
    <source>
        <dbReference type="ARBA" id="ARBA00022692"/>
    </source>
</evidence>
<dbReference type="EMBL" id="AP022608">
    <property type="protein sequence ID" value="BBZ15897.1"/>
    <property type="molecule type" value="Genomic_DNA"/>
</dbReference>
<dbReference type="AlphaFoldDB" id="A0A7I7WGC4"/>
<keyword evidence="2" id="KW-1003">Cell membrane</keyword>
<dbReference type="RefSeq" id="WP_163684236.1">
    <property type="nucleotide sequence ID" value="NZ_AP022608.1"/>
</dbReference>
<feature type="transmembrane region" description="Helical" evidence="6">
    <location>
        <begin position="150"/>
        <end position="171"/>
    </location>
</feature>
<organism evidence="8 9">
    <name type="scientific">Mycolicibacterium gadium</name>
    <name type="common">Mycobacterium gadium</name>
    <dbReference type="NCBI Taxonomy" id="1794"/>
    <lineage>
        <taxon>Bacteria</taxon>
        <taxon>Bacillati</taxon>
        <taxon>Actinomycetota</taxon>
        <taxon>Actinomycetes</taxon>
        <taxon>Mycobacteriales</taxon>
        <taxon>Mycobacteriaceae</taxon>
        <taxon>Mycolicibacterium</taxon>
    </lineage>
</organism>
<dbReference type="GO" id="GO:0005886">
    <property type="term" value="C:plasma membrane"/>
    <property type="evidence" value="ECO:0007669"/>
    <property type="project" value="UniProtKB-SubCell"/>
</dbReference>
<dbReference type="KEGG" id="mgad:MGAD_02320"/>
<dbReference type="InterPro" id="IPR013525">
    <property type="entry name" value="ABC2_TM"/>
</dbReference>
<dbReference type="Proteomes" id="UP000466187">
    <property type="component" value="Chromosome"/>
</dbReference>
<evidence type="ECO:0000256" key="2">
    <source>
        <dbReference type="ARBA" id="ARBA00022475"/>
    </source>
</evidence>
<name>A0A7I7WGC4_MYCGU</name>
<feature type="transmembrane region" description="Helical" evidence="6">
    <location>
        <begin position="65"/>
        <end position="85"/>
    </location>
</feature>
<keyword evidence="5 6" id="KW-0472">Membrane</keyword>
<evidence type="ECO:0000256" key="1">
    <source>
        <dbReference type="ARBA" id="ARBA00004651"/>
    </source>
</evidence>
<keyword evidence="4 6" id="KW-1133">Transmembrane helix</keyword>
<evidence type="ECO:0000313" key="9">
    <source>
        <dbReference type="Proteomes" id="UP000466187"/>
    </source>
</evidence>
<reference evidence="8 9" key="1">
    <citation type="journal article" date="2019" name="Emerg. Microbes Infect.">
        <title>Comprehensive subspecies identification of 175 nontuberculous mycobacteria species based on 7547 genomic profiles.</title>
        <authorList>
            <person name="Matsumoto Y."/>
            <person name="Kinjo T."/>
            <person name="Motooka D."/>
            <person name="Nabeya D."/>
            <person name="Jung N."/>
            <person name="Uechi K."/>
            <person name="Horii T."/>
            <person name="Iida T."/>
            <person name="Fujita J."/>
            <person name="Nakamura S."/>
        </authorList>
    </citation>
    <scope>NUCLEOTIDE SEQUENCE [LARGE SCALE GENOMIC DNA]</scope>
    <source>
        <strain evidence="8 9">JCM 12688</strain>
    </source>
</reference>
<feature type="domain" description="ABC-2 type transporter transmembrane" evidence="7">
    <location>
        <begin position="63"/>
        <end position="247"/>
    </location>
</feature>
<evidence type="ECO:0000256" key="6">
    <source>
        <dbReference type="SAM" id="Phobius"/>
    </source>
</evidence>
<accession>A0A7I7WGC4</accession>
<dbReference type="InterPro" id="IPR051449">
    <property type="entry name" value="ABC-2_transporter_component"/>
</dbReference>
<evidence type="ECO:0000256" key="5">
    <source>
        <dbReference type="ARBA" id="ARBA00023136"/>
    </source>
</evidence>
<evidence type="ECO:0000313" key="8">
    <source>
        <dbReference type="EMBL" id="BBZ15897.1"/>
    </source>
</evidence>
<dbReference type="Pfam" id="PF12698">
    <property type="entry name" value="ABC2_membrane_3"/>
    <property type="match status" value="1"/>
</dbReference>
<feature type="transmembrane region" description="Helical" evidence="6">
    <location>
        <begin position="178"/>
        <end position="198"/>
    </location>
</feature>
<sequence>MRGIRAVARREFVALLTSVSPWSAATAFLLLTGLLFWIDARNFADFSVRAGADPLTRAALNATQAVVQPAIATLGVVAAFVLPLLTMRAVAEERRQGSLELLRALPVSDFALAAGKYLAALAVAALILAASLVQPAVLALAAPITWSQVAAGYLGAFLLFSALVSVGVTISALAPSQVVAASATLALFVGLVVADQAIHPGATGIARLIANLSPIARLDSFSRGLVELGSVAYYLAATLAGLTAAALALAADRRRG</sequence>
<evidence type="ECO:0000259" key="7">
    <source>
        <dbReference type="Pfam" id="PF12698"/>
    </source>
</evidence>
<dbReference type="PANTHER" id="PTHR30294:SF29">
    <property type="entry name" value="MULTIDRUG ABC TRANSPORTER PERMEASE YBHS-RELATED"/>
    <property type="match status" value="1"/>
</dbReference>
<protein>
    <submittedName>
        <fullName evidence="8">Gliding motility-associated ABC transporter permease subunit GldF</fullName>
    </submittedName>
</protein>
<dbReference type="GO" id="GO:0140359">
    <property type="term" value="F:ABC-type transporter activity"/>
    <property type="evidence" value="ECO:0007669"/>
    <property type="project" value="InterPro"/>
</dbReference>
<dbReference type="PANTHER" id="PTHR30294">
    <property type="entry name" value="MEMBRANE COMPONENT OF ABC TRANSPORTER YHHJ-RELATED"/>
    <property type="match status" value="1"/>
</dbReference>
<feature type="transmembrane region" description="Helical" evidence="6">
    <location>
        <begin position="117"/>
        <end position="144"/>
    </location>
</feature>
<feature type="transmembrane region" description="Helical" evidence="6">
    <location>
        <begin position="231"/>
        <end position="251"/>
    </location>
</feature>
<keyword evidence="3 6" id="KW-0812">Transmembrane</keyword>
<feature type="transmembrane region" description="Helical" evidence="6">
    <location>
        <begin position="12"/>
        <end position="38"/>
    </location>
</feature>
<proteinExistence type="predicted"/>